<dbReference type="KEGG" id="aprs:BI364_13060"/>
<evidence type="ECO:0000313" key="1">
    <source>
        <dbReference type="EMBL" id="AOU98771.1"/>
    </source>
</evidence>
<protein>
    <submittedName>
        <fullName evidence="1">Uncharacterized protein</fullName>
    </submittedName>
</protein>
<dbReference type="AlphaFoldDB" id="A0A1D8IQM9"/>
<dbReference type="Proteomes" id="UP000095401">
    <property type="component" value="Chromosome"/>
</dbReference>
<proteinExistence type="predicted"/>
<name>A0A1D8IQM9_9GAMM</name>
<reference evidence="2" key="1">
    <citation type="submission" date="2016-09" db="EMBL/GenBank/DDBJ databases">
        <title>Acidihalobacter prosperus F5.</title>
        <authorList>
            <person name="Khaleque H.N."/>
            <person name="Ramsay J.P."/>
            <person name="Kaksonen A.H."/>
            <person name="Boxall N.J."/>
            <person name="Watkin E.L.J."/>
        </authorList>
    </citation>
    <scope>NUCLEOTIDE SEQUENCE [LARGE SCALE GENOMIC DNA]</scope>
    <source>
        <strain evidence="2">F5</strain>
    </source>
</reference>
<accession>A0A1D8IQM9</accession>
<gene>
    <name evidence="1" type="ORF">BI364_13060</name>
</gene>
<organism evidence="1 2">
    <name type="scientific">Acidihalobacter yilgarnensis</name>
    <dbReference type="NCBI Taxonomy" id="2819280"/>
    <lineage>
        <taxon>Bacteria</taxon>
        <taxon>Pseudomonadati</taxon>
        <taxon>Pseudomonadota</taxon>
        <taxon>Gammaproteobacteria</taxon>
        <taxon>Chromatiales</taxon>
        <taxon>Ectothiorhodospiraceae</taxon>
        <taxon>Acidihalobacter</taxon>
    </lineage>
</organism>
<dbReference type="EMBL" id="CP017415">
    <property type="protein sequence ID" value="AOU98771.1"/>
    <property type="molecule type" value="Genomic_DNA"/>
</dbReference>
<sequence>MVIEGLLEAGTLFECVFRGHSATDFTLIRPPISRAFGHPFHGHSATRFTAIRPPRGQGVTQDIIH</sequence>
<evidence type="ECO:0000313" key="2">
    <source>
        <dbReference type="Proteomes" id="UP000095401"/>
    </source>
</evidence>
<keyword evidence="2" id="KW-1185">Reference proteome</keyword>